<dbReference type="GO" id="GO:0046872">
    <property type="term" value="F:metal ion binding"/>
    <property type="evidence" value="ECO:0007669"/>
    <property type="project" value="UniProtKB-KW"/>
</dbReference>
<organism evidence="8 9">
    <name type="scientific">Giardia intestinalis</name>
    <name type="common">Giardia lamblia</name>
    <dbReference type="NCBI Taxonomy" id="5741"/>
    <lineage>
        <taxon>Eukaryota</taxon>
        <taxon>Metamonada</taxon>
        <taxon>Diplomonadida</taxon>
        <taxon>Hexamitidae</taxon>
        <taxon>Giardiinae</taxon>
        <taxon>Giardia</taxon>
    </lineage>
</organism>
<dbReference type="GO" id="GO:0012505">
    <property type="term" value="C:endomembrane system"/>
    <property type="evidence" value="ECO:0007669"/>
    <property type="project" value="UniProtKB-SubCell"/>
</dbReference>
<evidence type="ECO:0000313" key="9">
    <source>
        <dbReference type="Proteomes" id="UP000018040"/>
    </source>
</evidence>
<dbReference type="AlphaFoldDB" id="V6TY47"/>
<feature type="transmembrane region" description="Helical" evidence="4">
    <location>
        <begin position="282"/>
        <end position="303"/>
    </location>
</feature>
<evidence type="ECO:0000256" key="2">
    <source>
        <dbReference type="ARBA" id="ARBA00022723"/>
    </source>
</evidence>
<dbReference type="VEuPathDB" id="GiardiaDB:QR46_1585"/>
<reference evidence="9" key="1">
    <citation type="submission" date="2012-02" db="EMBL/GenBank/DDBJ databases">
        <title>Genome sequencing of Giardia lamblia Genotypes A2 and B isolates (DH and GS) and comparative analysis with the genomes of Genotypes A1 and E (WB and Pig).</title>
        <authorList>
            <person name="Adam R."/>
            <person name="Dahlstrom E."/>
            <person name="Martens C."/>
            <person name="Bruno D."/>
            <person name="Barbian K."/>
            <person name="Porcella S.F."/>
            <person name="Nash T."/>
        </authorList>
    </citation>
    <scope>NUCLEOTIDE SEQUENCE</scope>
    <source>
        <strain evidence="9">GS</strain>
    </source>
</reference>
<dbReference type="InterPro" id="IPR036412">
    <property type="entry name" value="HAD-like_sf"/>
</dbReference>
<dbReference type="InterPro" id="IPR023298">
    <property type="entry name" value="ATPase_P-typ_TM_dom_sf"/>
</dbReference>
<feature type="transmembrane region" description="Helical" evidence="4">
    <location>
        <begin position="566"/>
        <end position="584"/>
    </location>
</feature>
<evidence type="ECO:0000313" key="8">
    <source>
        <dbReference type="EMBL" id="ESU43534.1"/>
    </source>
</evidence>
<evidence type="ECO:0000259" key="6">
    <source>
        <dbReference type="Pfam" id="PF00689"/>
    </source>
</evidence>
<dbReference type="GO" id="GO:0005886">
    <property type="term" value="C:plasma membrane"/>
    <property type="evidence" value="ECO:0007669"/>
    <property type="project" value="TreeGrafter"/>
</dbReference>
<dbReference type="VEuPathDB" id="GiardiaDB:QR46_1584"/>
<dbReference type="VEuPathDB" id="GiardiaDB:GL50581_4552"/>
<feature type="transmembrane region" description="Helical" evidence="4">
    <location>
        <begin position="659"/>
        <end position="679"/>
    </location>
</feature>
<proteinExistence type="predicted"/>
<dbReference type="Pfam" id="PF00690">
    <property type="entry name" value="Cation_ATPase_N"/>
    <property type="match status" value="1"/>
</dbReference>
<feature type="transmembrane region" description="Helical" evidence="4">
    <location>
        <begin position="612"/>
        <end position="639"/>
    </location>
</feature>
<feature type="domain" description="P-type ATPase A" evidence="5">
    <location>
        <begin position="156"/>
        <end position="259"/>
    </location>
</feature>
<dbReference type="SUPFAM" id="SSF81653">
    <property type="entry name" value="Calcium ATPase, transduction domain A"/>
    <property type="match status" value="1"/>
</dbReference>
<feature type="transmembrane region" description="Helical" evidence="4">
    <location>
        <begin position="540"/>
        <end position="560"/>
    </location>
</feature>
<dbReference type="Gene3D" id="1.20.1110.10">
    <property type="entry name" value="Calcium-transporting ATPase, transmembrane domain"/>
    <property type="match status" value="2"/>
</dbReference>
<evidence type="ECO:0000259" key="7">
    <source>
        <dbReference type="Pfam" id="PF00690"/>
    </source>
</evidence>
<dbReference type="InterPro" id="IPR006068">
    <property type="entry name" value="ATPase_P-typ_cation-transptr_C"/>
</dbReference>
<keyword evidence="3" id="KW-0460">Magnesium</keyword>
<dbReference type="VEuPathDB" id="GiardiaDB:GL50803_00102438"/>
<keyword evidence="2" id="KW-0479">Metal-binding</keyword>
<evidence type="ECO:0000256" key="1">
    <source>
        <dbReference type="ARBA" id="ARBA00004127"/>
    </source>
</evidence>
<comment type="caution">
    <text evidence="8">The sequence shown here is derived from an EMBL/GenBank/DDBJ whole genome shotgun (WGS) entry which is preliminary data.</text>
</comment>
<dbReference type="Pfam" id="PF00689">
    <property type="entry name" value="Cation_ATPase_C"/>
    <property type="match status" value="1"/>
</dbReference>
<dbReference type="InterPro" id="IPR008250">
    <property type="entry name" value="ATPase_P-typ_transduc_dom_A_sf"/>
</dbReference>
<dbReference type="PANTHER" id="PTHR24093">
    <property type="entry name" value="CATION TRANSPORTING ATPASE"/>
    <property type="match status" value="1"/>
</dbReference>
<dbReference type="VEuPathDB" id="GiardiaDB:DHA2_150507"/>
<dbReference type="PANTHER" id="PTHR24093:SF369">
    <property type="entry name" value="CALCIUM-TRANSPORTING ATPASE"/>
    <property type="match status" value="1"/>
</dbReference>
<keyword evidence="4" id="KW-0472">Membrane</keyword>
<reference evidence="8 9" key="2">
    <citation type="journal article" date="2013" name="Genome Biol. Evol.">
        <title>Genome sequencing of Giardia lamblia genotypes A2 and B isolates (DH and GS) and comparative analysis with the genomes of genotypes A1 and E (WB and Pig).</title>
        <authorList>
            <person name="Adam R.D."/>
            <person name="Dahlstrom E.W."/>
            <person name="Martens C.A."/>
            <person name="Bruno D.P."/>
            <person name="Barbian K.D."/>
            <person name="Ricklefs S.M."/>
            <person name="Hernandez M.M."/>
            <person name="Narla N.P."/>
            <person name="Patel R.B."/>
            <person name="Porcella S.F."/>
            <person name="Nash T.E."/>
        </authorList>
    </citation>
    <scope>NUCLEOTIDE SEQUENCE [LARGE SCALE GENOMIC DNA]</scope>
    <source>
        <strain evidence="8 9">GS</strain>
    </source>
</reference>
<dbReference type="Proteomes" id="UP000018040">
    <property type="component" value="Unassembled WGS sequence"/>
</dbReference>
<feature type="transmembrane region" description="Helical" evidence="4">
    <location>
        <begin position="94"/>
        <end position="112"/>
    </location>
</feature>
<comment type="subcellular location">
    <subcellularLocation>
        <location evidence="1">Endomembrane system</location>
        <topology evidence="1">Multi-pass membrane protein</topology>
    </subcellularLocation>
</comment>
<gene>
    <name evidence="8" type="ORF">GSB_154091</name>
</gene>
<feature type="transmembrane region" description="Helical" evidence="4">
    <location>
        <begin position="323"/>
        <end position="344"/>
    </location>
</feature>
<dbReference type="SUPFAM" id="SSF56784">
    <property type="entry name" value="HAD-like"/>
    <property type="match status" value="1"/>
</dbReference>
<dbReference type="InterPro" id="IPR004014">
    <property type="entry name" value="ATPase_P-typ_cation-transptr_N"/>
</dbReference>
<dbReference type="Pfam" id="PF00122">
    <property type="entry name" value="E1-E2_ATPase"/>
    <property type="match status" value="1"/>
</dbReference>
<dbReference type="GO" id="GO:0005388">
    <property type="term" value="F:P-type calcium transporter activity"/>
    <property type="evidence" value="ECO:0007669"/>
    <property type="project" value="TreeGrafter"/>
</dbReference>
<dbReference type="SUPFAM" id="SSF81665">
    <property type="entry name" value="Calcium ATPase, transmembrane domain M"/>
    <property type="match status" value="1"/>
</dbReference>
<evidence type="ECO:0000256" key="4">
    <source>
        <dbReference type="SAM" id="Phobius"/>
    </source>
</evidence>
<protein>
    <submittedName>
        <fullName evidence="8">Calcium-transporting ATPase</fullName>
    </submittedName>
</protein>
<keyword evidence="4" id="KW-0812">Transmembrane</keyword>
<feature type="domain" description="Cation-transporting P-type ATPase N-terminal" evidence="7">
    <location>
        <begin position="39"/>
        <end position="104"/>
    </location>
</feature>
<evidence type="ECO:0000259" key="5">
    <source>
        <dbReference type="Pfam" id="PF00122"/>
    </source>
</evidence>
<feature type="domain" description="Cation-transporting P-type ATPase C-terminal" evidence="6">
    <location>
        <begin position="560"/>
        <end position="775"/>
    </location>
</feature>
<name>V6TY47_GIAIN</name>
<feature type="transmembrane region" description="Helical" evidence="4">
    <location>
        <begin position="753"/>
        <end position="773"/>
    </location>
</feature>
<sequence>MSEEDSNREKNVQKMSAPTAADLLALLTSQDLGAVKDKYGSIEGLAKELGSDPVAGLLAPTVLLHRKTYGTNAMPIRQPKNYGWALLKGLKDPVVIVLIIISILLITFGLLPDYTYDVYAWIDGVITLVMLLLILFINAAIIYNKDRVLWKANVNTSKHTVKVVRDSKVLAESSDDLVVGDVVCLTAGSFVPADGVLLTQAHVEVVTDLSAVSNGSLTSTSVSQANDPFLTAGTYVSAAAEEARMLVLAVGSNTILGKTRLSKGYQDAITDLQKRLEKLYRWTTIGSLIGSLIVFIVMAIRFFIANTTQDNRQITTVVRQISIALIIFIVTAPEALQMALSLSLSYSMKAMCKAGIYIKNYDAIENLACCNHLVLSVDTLPSNRDELAKVSAAGLKVYYVSPDPHDTVVARASSAGLLDQHSSASAVRTSELFSYPQESINMRLKQTCVVSEITSQDLHRLMCSLRGPEDVVACIGNSCLHAAALRAADVGLSTKLDGTDLCRDSSDIVLEKGSFSNLVEAISWGSSIVHNVRKFIQFQYTAGILVILLALLSSAIFNIIPFSAAQLLYINLIIDAMSAFAFGGEPPHRTDAVSQVLKRNYKVFNPSMIRNIYVSAFFVLVFCIIAFIPEVADVLFGIPSRLGGPSASEDEFAQALAESFKQTCAYNIFIISLLFNMFWARTTYREMNVFIHIKRSINIWIVFTIIVCTHIIIMIVPGVTFIFKTFSCLGDSCLLGGTNGVVPHPLKFFSIGWQGWIVTLILGALVLPCNLLFRLLPVTREYGNTNVEEVSASKL</sequence>
<dbReference type="Gene3D" id="2.70.150.10">
    <property type="entry name" value="Calcium-transporting ATPase, cytoplasmic transduction domain A"/>
    <property type="match status" value="1"/>
</dbReference>
<accession>V6TY47</accession>
<dbReference type="EMBL" id="AHHH01000045">
    <property type="protein sequence ID" value="ESU43534.1"/>
    <property type="molecule type" value="Genomic_DNA"/>
</dbReference>
<keyword evidence="4" id="KW-1133">Transmembrane helix</keyword>
<feature type="transmembrane region" description="Helical" evidence="4">
    <location>
        <begin position="118"/>
        <end position="143"/>
    </location>
</feature>
<dbReference type="InterPro" id="IPR059000">
    <property type="entry name" value="ATPase_P-type_domA"/>
</dbReference>
<evidence type="ECO:0000256" key="3">
    <source>
        <dbReference type="ARBA" id="ARBA00022842"/>
    </source>
</evidence>
<dbReference type="OrthoDB" id="116380at2759"/>
<feature type="transmembrane region" description="Helical" evidence="4">
    <location>
        <begin position="699"/>
        <end position="723"/>
    </location>
</feature>